<dbReference type="GO" id="GO:0015221">
    <property type="term" value="F:lipopolysaccharide transmembrane transporter activity"/>
    <property type="evidence" value="ECO:0007669"/>
    <property type="project" value="InterPro"/>
</dbReference>
<dbReference type="EMBL" id="CP061038">
    <property type="protein sequence ID" value="QNQ09215.1"/>
    <property type="molecule type" value="Genomic_DNA"/>
</dbReference>
<dbReference type="GO" id="GO:0005886">
    <property type="term" value="C:plasma membrane"/>
    <property type="evidence" value="ECO:0007669"/>
    <property type="project" value="InterPro"/>
</dbReference>
<keyword evidence="1" id="KW-0472">Membrane</keyword>
<accession>A0A7H0LHR2</accession>
<dbReference type="InterPro" id="IPR026265">
    <property type="entry name" value="LptC"/>
</dbReference>
<protein>
    <submittedName>
        <fullName evidence="2">LPS export ABC transporter periplasmic protein LptC</fullName>
    </submittedName>
</protein>
<feature type="transmembrane region" description="Helical" evidence="1">
    <location>
        <begin position="31"/>
        <end position="49"/>
    </location>
</feature>
<dbReference type="RefSeq" id="WP_187761534.1">
    <property type="nucleotide sequence ID" value="NZ_CP061038.1"/>
</dbReference>
<dbReference type="Pfam" id="PF06835">
    <property type="entry name" value="LptC"/>
    <property type="match status" value="1"/>
</dbReference>
<name>A0A7H0LHR2_9SPHN</name>
<evidence type="ECO:0000256" key="1">
    <source>
        <dbReference type="SAM" id="Phobius"/>
    </source>
</evidence>
<gene>
    <name evidence="2" type="primary">lptC</name>
    <name evidence="2" type="ORF">H3Z74_21495</name>
</gene>
<proteinExistence type="predicted"/>
<reference evidence="2 3" key="1">
    <citation type="submission" date="2020-09" db="EMBL/GenBank/DDBJ databases">
        <title>Sphingomonas sp., a new species isolated from pork steak.</title>
        <authorList>
            <person name="Heidler von Heilborn D."/>
        </authorList>
    </citation>
    <scope>NUCLEOTIDE SEQUENCE [LARGE SCALE GENOMIC DNA]</scope>
    <source>
        <strain evidence="3">S8-3T</strain>
    </source>
</reference>
<evidence type="ECO:0000313" key="3">
    <source>
        <dbReference type="Proteomes" id="UP000516148"/>
    </source>
</evidence>
<dbReference type="Proteomes" id="UP000516148">
    <property type="component" value="Chromosome"/>
</dbReference>
<dbReference type="Gene3D" id="2.60.450.10">
    <property type="entry name" value="Lipopolysaccharide (LPS) transport protein A like domain"/>
    <property type="match status" value="1"/>
</dbReference>
<evidence type="ECO:0000313" key="2">
    <source>
        <dbReference type="EMBL" id="QNQ09215.1"/>
    </source>
</evidence>
<keyword evidence="1" id="KW-1133">Transmembrane helix</keyword>
<dbReference type="NCBIfam" id="TIGR04409">
    <property type="entry name" value="LptC_YrbK"/>
    <property type="match status" value="1"/>
</dbReference>
<keyword evidence="1" id="KW-0812">Transmembrane</keyword>
<dbReference type="InterPro" id="IPR010664">
    <property type="entry name" value="LipoPS_assembly_LptC-rel"/>
</dbReference>
<keyword evidence="3" id="KW-1185">Reference proteome</keyword>
<organism evidence="2 3">
    <name type="scientific">Sphingomonas alpina</name>
    <dbReference type="NCBI Taxonomy" id="653931"/>
    <lineage>
        <taxon>Bacteria</taxon>
        <taxon>Pseudomonadati</taxon>
        <taxon>Pseudomonadota</taxon>
        <taxon>Alphaproteobacteria</taxon>
        <taxon>Sphingomonadales</taxon>
        <taxon>Sphingomonadaceae</taxon>
        <taxon>Sphingomonas</taxon>
    </lineage>
</organism>
<sequence>MSEVAVRVRSERQVWAAPGSSHDRVVAASKILLPVGIGVLAGFLVMAPLTTTGDVSFLLDKNKVEVAKERLRIQKALYRGEDGKGQPFALTAGSAVQQSSREPIVQLNVLTAAISLPDGPATLVADKGHYNMNTEQVAVDGPIQFNAANGYKLNTNDAVVDLKTRKLRSGSAVTGTVPQGTFSADGMKADLETHVVTLDGNARLRIVPGRNR</sequence>
<dbReference type="KEGG" id="spap:H3Z74_21495"/>
<dbReference type="AlphaFoldDB" id="A0A7H0LHR2"/>